<accession>A0A6V7QXN5</accession>
<organism evidence="4">
    <name type="scientific">Ananas comosus var. bracteatus</name>
    <name type="common">red pineapple</name>
    <dbReference type="NCBI Taxonomy" id="296719"/>
    <lineage>
        <taxon>Eukaryota</taxon>
        <taxon>Viridiplantae</taxon>
        <taxon>Streptophyta</taxon>
        <taxon>Embryophyta</taxon>
        <taxon>Tracheophyta</taxon>
        <taxon>Spermatophyta</taxon>
        <taxon>Magnoliopsida</taxon>
        <taxon>Liliopsida</taxon>
        <taxon>Poales</taxon>
        <taxon>Bromeliaceae</taxon>
        <taxon>Bromelioideae</taxon>
        <taxon>Ananas</taxon>
    </lineage>
</organism>
<evidence type="ECO:0000256" key="2">
    <source>
        <dbReference type="ARBA" id="ARBA00023002"/>
    </source>
</evidence>
<gene>
    <name evidence="4" type="ORF">CB5_LOCUS31100</name>
</gene>
<evidence type="ECO:0008006" key="5">
    <source>
        <dbReference type="Google" id="ProtNLM"/>
    </source>
</evidence>
<sequence length="310" mass="31110">MSMSSHSDLSDQSLCSTAVPLSSQNGRHHPTTNGNAAPTEAAMSPPPSSQITEPNGSAGSSLPLKNRVAIVTGGSGGIGSAIATHLAALGAKVVIGYVGDPAPADRLVSAINSSDAAGCLVRSISRLQLHACMPACLFFGVRRAGARAGGGGGGAGAHLSGAGEDQLRAVGPHLRRERQGHLPVLPEAANRIARGGGGRIVTMSSSNVGSLRPGYGAYASAKAAVEAMTKILAKELKGTGITANAVAPGPIATPMFYAGKTEERIRAAAGESPMGRLGQPEDVAPLVGFLATDAAEWVNGQVIRVNGGYV</sequence>
<dbReference type="AlphaFoldDB" id="A0A6V7QXN5"/>
<dbReference type="InterPro" id="IPR020904">
    <property type="entry name" value="Sc_DH/Rdtase_CS"/>
</dbReference>
<dbReference type="InterPro" id="IPR002347">
    <property type="entry name" value="SDR_fam"/>
</dbReference>
<comment type="similarity">
    <text evidence="1">Belongs to the short-chain dehydrogenases/reductases (SDR) family.</text>
</comment>
<dbReference type="PANTHER" id="PTHR48107">
    <property type="entry name" value="NADPH-DEPENDENT ALDEHYDE REDUCTASE-LIKE PROTEIN, CHLOROPLASTIC-RELATED"/>
    <property type="match status" value="1"/>
</dbReference>
<reference evidence="4" key="1">
    <citation type="submission" date="2020-07" db="EMBL/GenBank/DDBJ databases">
        <authorList>
            <person name="Lin J."/>
        </authorList>
    </citation>
    <scope>NUCLEOTIDE SEQUENCE</scope>
</reference>
<dbReference type="EMBL" id="CAJEUB010000062">
    <property type="protein sequence ID" value="CAD1847889.1"/>
    <property type="molecule type" value="Genomic_DNA"/>
</dbReference>
<proteinExistence type="inferred from homology"/>
<keyword evidence="2" id="KW-0560">Oxidoreductase</keyword>
<dbReference type="PANTHER" id="PTHR48107:SF8">
    <property type="entry name" value="OS06G0185100 PROTEIN"/>
    <property type="match status" value="1"/>
</dbReference>
<protein>
    <recommendedName>
        <fullName evidence="5">Short-chain type dehydrogenase/reductase</fullName>
    </recommendedName>
</protein>
<dbReference type="Pfam" id="PF00106">
    <property type="entry name" value="adh_short"/>
    <property type="match status" value="1"/>
</dbReference>
<dbReference type="SUPFAM" id="SSF51735">
    <property type="entry name" value="NAD(P)-binding Rossmann-fold domains"/>
    <property type="match status" value="1"/>
</dbReference>
<dbReference type="PROSITE" id="PS00061">
    <property type="entry name" value="ADH_SHORT"/>
    <property type="match status" value="1"/>
</dbReference>
<dbReference type="Gene3D" id="3.40.50.720">
    <property type="entry name" value="NAD(P)-binding Rossmann-like Domain"/>
    <property type="match status" value="2"/>
</dbReference>
<evidence type="ECO:0000256" key="3">
    <source>
        <dbReference type="SAM" id="MobiDB-lite"/>
    </source>
</evidence>
<dbReference type="Pfam" id="PF13561">
    <property type="entry name" value="adh_short_C2"/>
    <property type="match status" value="1"/>
</dbReference>
<name>A0A6V7QXN5_ANACO</name>
<dbReference type="PRINTS" id="PR00081">
    <property type="entry name" value="GDHRDH"/>
</dbReference>
<dbReference type="GO" id="GO:0016614">
    <property type="term" value="F:oxidoreductase activity, acting on CH-OH group of donors"/>
    <property type="evidence" value="ECO:0007669"/>
    <property type="project" value="UniProtKB-ARBA"/>
</dbReference>
<evidence type="ECO:0000313" key="4">
    <source>
        <dbReference type="EMBL" id="CAD1847889.1"/>
    </source>
</evidence>
<feature type="compositionally biased region" description="Polar residues" evidence="3">
    <location>
        <begin position="49"/>
        <end position="60"/>
    </location>
</feature>
<feature type="compositionally biased region" description="Polar residues" evidence="3">
    <location>
        <begin position="19"/>
        <end position="36"/>
    </location>
</feature>
<dbReference type="InterPro" id="IPR036291">
    <property type="entry name" value="NAD(P)-bd_dom_sf"/>
</dbReference>
<evidence type="ECO:0000256" key="1">
    <source>
        <dbReference type="ARBA" id="ARBA00006484"/>
    </source>
</evidence>
<feature type="region of interest" description="Disordered" evidence="3">
    <location>
        <begin position="19"/>
        <end position="62"/>
    </location>
</feature>